<protein>
    <submittedName>
        <fullName evidence="1">Uncharacterized protein</fullName>
    </submittedName>
</protein>
<gene>
    <name evidence="1" type="ORF">FA13DRAFT_1751399</name>
</gene>
<dbReference type="Proteomes" id="UP000298030">
    <property type="component" value="Unassembled WGS sequence"/>
</dbReference>
<reference evidence="1 2" key="1">
    <citation type="journal article" date="2019" name="Nat. Ecol. Evol.">
        <title>Megaphylogeny resolves global patterns of mushroom evolution.</title>
        <authorList>
            <person name="Varga T."/>
            <person name="Krizsan K."/>
            <person name="Foldi C."/>
            <person name="Dima B."/>
            <person name="Sanchez-Garcia M."/>
            <person name="Sanchez-Ramirez S."/>
            <person name="Szollosi G.J."/>
            <person name="Szarkandi J.G."/>
            <person name="Papp V."/>
            <person name="Albert L."/>
            <person name="Andreopoulos W."/>
            <person name="Angelini C."/>
            <person name="Antonin V."/>
            <person name="Barry K.W."/>
            <person name="Bougher N.L."/>
            <person name="Buchanan P."/>
            <person name="Buyck B."/>
            <person name="Bense V."/>
            <person name="Catcheside P."/>
            <person name="Chovatia M."/>
            <person name="Cooper J."/>
            <person name="Damon W."/>
            <person name="Desjardin D."/>
            <person name="Finy P."/>
            <person name="Geml J."/>
            <person name="Haridas S."/>
            <person name="Hughes K."/>
            <person name="Justo A."/>
            <person name="Karasinski D."/>
            <person name="Kautmanova I."/>
            <person name="Kiss B."/>
            <person name="Kocsube S."/>
            <person name="Kotiranta H."/>
            <person name="LaButti K.M."/>
            <person name="Lechner B.E."/>
            <person name="Liimatainen K."/>
            <person name="Lipzen A."/>
            <person name="Lukacs Z."/>
            <person name="Mihaltcheva S."/>
            <person name="Morgado L.N."/>
            <person name="Niskanen T."/>
            <person name="Noordeloos M.E."/>
            <person name="Ohm R.A."/>
            <person name="Ortiz-Santana B."/>
            <person name="Ovrebo C."/>
            <person name="Racz N."/>
            <person name="Riley R."/>
            <person name="Savchenko A."/>
            <person name="Shiryaev A."/>
            <person name="Soop K."/>
            <person name="Spirin V."/>
            <person name="Szebenyi C."/>
            <person name="Tomsovsky M."/>
            <person name="Tulloss R.E."/>
            <person name="Uehling J."/>
            <person name="Grigoriev I.V."/>
            <person name="Vagvolgyi C."/>
            <person name="Papp T."/>
            <person name="Martin F.M."/>
            <person name="Miettinen O."/>
            <person name="Hibbett D.S."/>
            <person name="Nagy L.G."/>
        </authorList>
    </citation>
    <scope>NUCLEOTIDE SEQUENCE [LARGE SCALE GENOMIC DNA]</scope>
    <source>
        <strain evidence="1 2">FP101781</strain>
    </source>
</reference>
<proteinExistence type="predicted"/>
<keyword evidence="2" id="KW-1185">Reference proteome</keyword>
<dbReference type="STRING" id="71717.A0A4Y7TXV2"/>
<dbReference type="OrthoDB" id="3208495at2759"/>
<name>A0A4Y7TXV2_COPMI</name>
<dbReference type="EMBL" id="QPFP01000002">
    <property type="protein sequence ID" value="TEB38831.1"/>
    <property type="molecule type" value="Genomic_DNA"/>
</dbReference>
<organism evidence="1 2">
    <name type="scientific">Coprinellus micaceus</name>
    <name type="common">Glistening ink-cap mushroom</name>
    <name type="synonym">Coprinus micaceus</name>
    <dbReference type="NCBI Taxonomy" id="71717"/>
    <lineage>
        <taxon>Eukaryota</taxon>
        <taxon>Fungi</taxon>
        <taxon>Dikarya</taxon>
        <taxon>Basidiomycota</taxon>
        <taxon>Agaricomycotina</taxon>
        <taxon>Agaricomycetes</taxon>
        <taxon>Agaricomycetidae</taxon>
        <taxon>Agaricales</taxon>
        <taxon>Agaricineae</taxon>
        <taxon>Psathyrellaceae</taxon>
        <taxon>Coprinellus</taxon>
    </lineage>
</organism>
<accession>A0A4Y7TXV2</accession>
<sequence length="316" mass="36184">MQTFHYYPYRATWQRAEGEPESELYGEMYSSQAFRVAHNEVQRSPITEENRGLERVVIALMFWSDATQLTSFGGSSLWPCYLFFGNESKHQRGEPSNHLGQHIAYFLKERNQGKLPTDALLTYCKKDLFHKQWSVLLDGELVDAMRDGLVLRCPDGHSRCFYPRIFTYSADYPEKALISGMRNNGGAPCHRCLVKKSNLFHLGAPADVERTSERRNATQEQSDVLEAEQLIQNGYAVNSDKVEDVLKWQSLVPRQTAFARELHGLNFHLPSTLVVDILHEFEIGVWKTLYVHLIRLLEALSTGRDSLTLSAELDAR</sequence>
<evidence type="ECO:0000313" key="1">
    <source>
        <dbReference type="EMBL" id="TEB38831.1"/>
    </source>
</evidence>
<comment type="caution">
    <text evidence="1">The sequence shown here is derived from an EMBL/GenBank/DDBJ whole genome shotgun (WGS) entry which is preliminary data.</text>
</comment>
<evidence type="ECO:0000313" key="2">
    <source>
        <dbReference type="Proteomes" id="UP000298030"/>
    </source>
</evidence>
<dbReference type="Pfam" id="PF18759">
    <property type="entry name" value="Plavaka"/>
    <property type="match status" value="1"/>
</dbReference>
<dbReference type="InterPro" id="IPR041078">
    <property type="entry name" value="Plavaka"/>
</dbReference>
<dbReference type="AlphaFoldDB" id="A0A4Y7TXV2"/>